<sequence length="280" mass="32734">MNAFTAVLFLGCSLGFAFAGEIPELPGWKLVWSDEFDGEGRPNPEFWEFEQGFERNRELQWYQPQNAEVRDGMLRIEGRREKVVNPHWVEGSRDWKRQRKEAQYTSSSLITRPEHSWTYGRFEIRARFAARPGLWPAIWMTGHGRWPHAGEIDIMEFYQDTILANFVEASREGRDVWNDSRHPLADFDPESWDERFHLWVMEWTEESIEISLDGKLLNRHDLTRPYPGTDPTLKPFAAPQRLRLNLAIGGQGGDPAETSFPQVYEVDYVRVYQKAPTSEE</sequence>
<gene>
    <name evidence="4" type="ORF">HNR46_003835</name>
</gene>
<proteinExistence type="inferred from homology"/>
<dbReference type="AlphaFoldDB" id="A0A840VDI7"/>
<organism evidence="4 5">
    <name type="scientific">Haloferula luteola</name>
    <dbReference type="NCBI Taxonomy" id="595692"/>
    <lineage>
        <taxon>Bacteria</taxon>
        <taxon>Pseudomonadati</taxon>
        <taxon>Verrucomicrobiota</taxon>
        <taxon>Verrucomicrobiia</taxon>
        <taxon>Verrucomicrobiales</taxon>
        <taxon>Verrucomicrobiaceae</taxon>
        <taxon>Haloferula</taxon>
    </lineage>
</organism>
<dbReference type="GO" id="GO:0005975">
    <property type="term" value="P:carbohydrate metabolic process"/>
    <property type="evidence" value="ECO:0007669"/>
    <property type="project" value="InterPro"/>
</dbReference>
<dbReference type="InterPro" id="IPR000757">
    <property type="entry name" value="Beta-glucanase-like"/>
</dbReference>
<dbReference type="CDD" id="cd08023">
    <property type="entry name" value="GH16_laminarinase_like"/>
    <property type="match status" value="1"/>
</dbReference>
<keyword evidence="2" id="KW-0732">Signal</keyword>
<feature type="domain" description="GH16" evidence="3">
    <location>
        <begin position="16"/>
        <end position="277"/>
    </location>
</feature>
<dbReference type="InterPro" id="IPR013320">
    <property type="entry name" value="ConA-like_dom_sf"/>
</dbReference>
<keyword evidence="5" id="KW-1185">Reference proteome</keyword>
<protein>
    <submittedName>
        <fullName evidence="4">Beta-glucanase (GH16 family)</fullName>
    </submittedName>
</protein>
<evidence type="ECO:0000256" key="1">
    <source>
        <dbReference type="ARBA" id="ARBA00006865"/>
    </source>
</evidence>
<comment type="caution">
    <text evidence="4">The sequence shown here is derived from an EMBL/GenBank/DDBJ whole genome shotgun (WGS) entry which is preliminary data.</text>
</comment>
<accession>A0A840VDI7</accession>
<dbReference type="EMBL" id="JACHFD010000029">
    <property type="protein sequence ID" value="MBB5353574.1"/>
    <property type="molecule type" value="Genomic_DNA"/>
</dbReference>
<dbReference type="SUPFAM" id="SSF49899">
    <property type="entry name" value="Concanavalin A-like lectins/glucanases"/>
    <property type="match status" value="1"/>
</dbReference>
<evidence type="ECO:0000313" key="4">
    <source>
        <dbReference type="EMBL" id="MBB5353574.1"/>
    </source>
</evidence>
<dbReference type="RefSeq" id="WP_184021643.1">
    <property type="nucleotide sequence ID" value="NZ_JACHFD010000029.1"/>
</dbReference>
<comment type="similarity">
    <text evidence="1">Belongs to the glycosyl hydrolase 16 family.</text>
</comment>
<evidence type="ECO:0000256" key="2">
    <source>
        <dbReference type="SAM" id="SignalP"/>
    </source>
</evidence>
<dbReference type="GO" id="GO:0004553">
    <property type="term" value="F:hydrolase activity, hydrolyzing O-glycosyl compounds"/>
    <property type="evidence" value="ECO:0007669"/>
    <property type="project" value="InterPro"/>
</dbReference>
<dbReference type="PANTHER" id="PTHR10963">
    <property type="entry name" value="GLYCOSYL HYDROLASE-RELATED"/>
    <property type="match status" value="1"/>
</dbReference>
<dbReference type="InterPro" id="IPR050546">
    <property type="entry name" value="Glycosyl_Hydrlase_16"/>
</dbReference>
<dbReference type="Gene3D" id="2.60.120.200">
    <property type="match status" value="1"/>
</dbReference>
<reference evidence="4 5" key="1">
    <citation type="submission" date="2020-08" db="EMBL/GenBank/DDBJ databases">
        <title>Genomic Encyclopedia of Type Strains, Phase IV (KMG-IV): sequencing the most valuable type-strain genomes for metagenomic binning, comparative biology and taxonomic classification.</title>
        <authorList>
            <person name="Goeker M."/>
        </authorList>
    </citation>
    <scope>NUCLEOTIDE SEQUENCE [LARGE SCALE GENOMIC DNA]</scope>
    <source>
        <strain evidence="4 5">YC6886</strain>
    </source>
</reference>
<evidence type="ECO:0000259" key="3">
    <source>
        <dbReference type="PROSITE" id="PS51762"/>
    </source>
</evidence>
<evidence type="ECO:0000313" key="5">
    <source>
        <dbReference type="Proteomes" id="UP000557717"/>
    </source>
</evidence>
<dbReference type="Proteomes" id="UP000557717">
    <property type="component" value="Unassembled WGS sequence"/>
</dbReference>
<feature type="chain" id="PRO_5032971645" evidence="2">
    <location>
        <begin position="20"/>
        <end position="280"/>
    </location>
</feature>
<dbReference type="PANTHER" id="PTHR10963:SF55">
    <property type="entry name" value="GLYCOSIDE HYDROLASE FAMILY 16 PROTEIN"/>
    <property type="match status" value="1"/>
</dbReference>
<dbReference type="PROSITE" id="PS51762">
    <property type="entry name" value="GH16_2"/>
    <property type="match status" value="1"/>
</dbReference>
<name>A0A840VDI7_9BACT</name>
<dbReference type="Pfam" id="PF00722">
    <property type="entry name" value="Glyco_hydro_16"/>
    <property type="match status" value="1"/>
</dbReference>
<feature type="signal peptide" evidence="2">
    <location>
        <begin position="1"/>
        <end position="19"/>
    </location>
</feature>